<dbReference type="Proteomes" id="UP001295423">
    <property type="component" value="Unassembled WGS sequence"/>
</dbReference>
<evidence type="ECO:0000256" key="1">
    <source>
        <dbReference type="ARBA" id="ARBA00000903"/>
    </source>
</evidence>
<evidence type="ECO:0000256" key="4">
    <source>
        <dbReference type="ARBA" id="ARBA00011905"/>
    </source>
</evidence>
<feature type="signal peptide" evidence="9">
    <location>
        <begin position="1"/>
        <end position="28"/>
    </location>
</feature>
<dbReference type="EMBL" id="CAKOGP040001914">
    <property type="protein sequence ID" value="CAJ1956321.1"/>
    <property type="molecule type" value="Genomic_DNA"/>
</dbReference>
<dbReference type="PANTHER" id="PTHR10259">
    <property type="entry name" value="THIOPURINE S-METHYLTRANSFERASE"/>
    <property type="match status" value="1"/>
</dbReference>
<protein>
    <recommendedName>
        <fullName evidence="4">thiopurine S-methyltransferase</fullName>
        <ecNumber evidence="4">2.1.1.67</ecNumber>
    </recommendedName>
</protein>
<dbReference type="PANTHER" id="PTHR10259:SF11">
    <property type="entry name" value="THIOPURINE S-METHYLTRANSFERASE"/>
    <property type="match status" value="1"/>
</dbReference>
<keyword evidence="5" id="KW-0963">Cytoplasm</keyword>
<dbReference type="GO" id="GO:0008119">
    <property type="term" value="F:thiopurine S-methyltransferase activity"/>
    <property type="evidence" value="ECO:0007669"/>
    <property type="project" value="UniProtKB-EC"/>
</dbReference>
<reference evidence="10" key="1">
    <citation type="submission" date="2023-08" db="EMBL/GenBank/DDBJ databases">
        <authorList>
            <person name="Audoor S."/>
            <person name="Bilcke G."/>
        </authorList>
    </citation>
    <scope>NUCLEOTIDE SEQUENCE</scope>
</reference>
<keyword evidence="6" id="KW-0489">Methyltransferase</keyword>
<evidence type="ECO:0000256" key="5">
    <source>
        <dbReference type="ARBA" id="ARBA00022490"/>
    </source>
</evidence>
<dbReference type="AlphaFoldDB" id="A0AAD2FXR4"/>
<proteinExistence type="inferred from homology"/>
<dbReference type="GO" id="GO:0005737">
    <property type="term" value="C:cytoplasm"/>
    <property type="evidence" value="ECO:0007669"/>
    <property type="project" value="UniProtKB-SubCell"/>
</dbReference>
<dbReference type="FunFam" id="3.40.50.150:FF:000101">
    <property type="entry name" value="Thiopurine S-methyltransferase"/>
    <property type="match status" value="1"/>
</dbReference>
<evidence type="ECO:0000256" key="7">
    <source>
        <dbReference type="ARBA" id="ARBA00022679"/>
    </source>
</evidence>
<keyword evidence="11" id="KW-1185">Reference proteome</keyword>
<accession>A0AAD2FXR4</accession>
<evidence type="ECO:0000313" key="10">
    <source>
        <dbReference type="EMBL" id="CAJ1956321.1"/>
    </source>
</evidence>
<feature type="chain" id="PRO_5042123523" description="thiopurine S-methyltransferase" evidence="9">
    <location>
        <begin position="29"/>
        <end position="271"/>
    </location>
</feature>
<evidence type="ECO:0000256" key="8">
    <source>
        <dbReference type="ARBA" id="ARBA00022691"/>
    </source>
</evidence>
<sequence length="271" mass="29915">MLITKRISQQSLTLLGVLLLALSVMVTADVADENSENLKPWLNRWESRQIGFHLSDVNAVLTKFADKLLMAEGEEDCSATRVFVPLCGKTLDMVYLASRAGDLYGVEGIKTALEEFAAEHPEFQLENKGTSNGFERFQGKQITLLKGDYFQLSQGHTEGQFDAVYDRGSLVAINPALRSEYVKVLGGLLAKGARILLVTYERIGTPEAMATGPPFSITETGVREIYEGLDWVESVTLLHKEDQLISFPGVKERSPGLDGLVETVYLIQAKK</sequence>
<dbReference type="Pfam" id="PF05724">
    <property type="entry name" value="TPMT"/>
    <property type="match status" value="1"/>
</dbReference>
<comment type="subcellular location">
    <subcellularLocation>
        <location evidence="2">Cytoplasm</location>
    </subcellularLocation>
</comment>
<evidence type="ECO:0000256" key="6">
    <source>
        <dbReference type="ARBA" id="ARBA00022603"/>
    </source>
</evidence>
<evidence type="ECO:0000313" key="11">
    <source>
        <dbReference type="Proteomes" id="UP001295423"/>
    </source>
</evidence>
<dbReference type="PROSITE" id="PS51585">
    <property type="entry name" value="SAM_MT_TPMT"/>
    <property type="match status" value="1"/>
</dbReference>
<evidence type="ECO:0000256" key="2">
    <source>
        <dbReference type="ARBA" id="ARBA00004496"/>
    </source>
</evidence>
<keyword evidence="8" id="KW-0949">S-adenosyl-L-methionine</keyword>
<keyword evidence="9" id="KW-0732">Signal</keyword>
<comment type="similarity">
    <text evidence="3">Belongs to the class I-like SAM-binding methyltransferase superfamily. TPMT family.</text>
</comment>
<comment type="catalytic activity">
    <reaction evidence="1">
        <text>S-adenosyl-L-methionine + a thiopurine = S-adenosyl-L-homocysteine + a thiopurine S-methylether.</text>
        <dbReference type="EC" id="2.1.1.67"/>
    </reaction>
</comment>
<dbReference type="SUPFAM" id="SSF53335">
    <property type="entry name" value="S-adenosyl-L-methionine-dependent methyltransferases"/>
    <property type="match status" value="1"/>
</dbReference>
<dbReference type="Gene3D" id="3.40.50.150">
    <property type="entry name" value="Vaccinia Virus protein VP39"/>
    <property type="match status" value="1"/>
</dbReference>
<dbReference type="InterPro" id="IPR008854">
    <property type="entry name" value="TPMT"/>
</dbReference>
<keyword evidence="7" id="KW-0808">Transferase</keyword>
<gene>
    <name evidence="10" type="ORF">CYCCA115_LOCUS16174</name>
</gene>
<evidence type="ECO:0000256" key="3">
    <source>
        <dbReference type="ARBA" id="ARBA00008145"/>
    </source>
</evidence>
<evidence type="ECO:0000256" key="9">
    <source>
        <dbReference type="SAM" id="SignalP"/>
    </source>
</evidence>
<dbReference type="InterPro" id="IPR029063">
    <property type="entry name" value="SAM-dependent_MTases_sf"/>
</dbReference>
<name>A0AAD2FXR4_9STRA</name>
<dbReference type="GO" id="GO:0032259">
    <property type="term" value="P:methylation"/>
    <property type="evidence" value="ECO:0007669"/>
    <property type="project" value="UniProtKB-KW"/>
</dbReference>
<comment type="caution">
    <text evidence="10">The sequence shown here is derived from an EMBL/GenBank/DDBJ whole genome shotgun (WGS) entry which is preliminary data.</text>
</comment>
<dbReference type="EC" id="2.1.1.67" evidence="4"/>
<organism evidence="10 11">
    <name type="scientific">Cylindrotheca closterium</name>
    <dbReference type="NCBI Taxonomy" id="2856"/>
    <lineage>
        <taxon>Eukaryota</taxon>
        <taxon>Sar</taxon>
        <taxon>Stramenopiles</taxon>
        <taxon>Ochrophyta</taxon>
        <taxon>Bacillariophyta</taxon>
        <taxon>Bacillariophyceae</taxon>
        <taxon>Bacillariophycidae</taxon>
        <taxon>Bacillariales</taxon>
        <taxon>Bacillariaceae</taxon>
        <taxon>Cylindrotheca</taxon>
    </lineage>
</organism>